<dbReference type="InterPro" id="IPR029063">
    <property type="entry name" value="SAM-dependent_MTases_sf"/>
</dbReference>
<evidence type="ECO:0000313" key="3">
    <source>
        <dbReference type="EMBL" id="RLN81195.1"/>
    </source>
</evidence>
<dbReference type="Proteomes" id="UP000792063">
    <property type="component" value="Unassembled WGS sequence"/>
</dbReference>
<name>A0A3R7K0E6_9STRA</name>
<gene>
    <name evidence="2" type="ORF">BBI17_003928</name>
    <name evidence="3" type="ORF">BBO99_00003904</name>
    <name evidence="1" type="ORF">JM18_008678</name>
</gene>
<reference evidence="1" key="3">
    <citation type="submission" date="2020-06" db="EMBL/GenBank/DDBJ databases">
        <authorList>
            <person name="Studholme D.J."/>
        </authorList>
    </citation>
    <scope>NUCLEOTIDE SEQUENCE</scope>
    <source>
        <strain evidence="1">NZFS 3630</strain>
    </source>
</reference>
<keyword evidence="4" id="KW-1185">Reference proteome</keyword>
<protein>
    <submittedName>
        <fullName evidence="3">Uncharacterized protein</fullName>
    </submittedName>
</protein>
<dbReference type="EMBL" id="JPWU03000534">
    <property type="protein sequence ID" value="KAG2511614.1"/>
    <property type="molecule type" value="Genomic_DNA"/>
</dbReference>
<dbReference type="Proteomes" id="UP000285624">
    <property type="component" value="Unassembled WGS sequence"/>
</dbReference>
<reference evidence="4 5" key="2">
    <citation type="submission" date="2018-07" db="EMBL/GenBank/DDBJ databases">
        <title>Genome sequencing of oomycete isolates from Chile give support for New Zealand origin for Phytophthora kernoviae and make available the first Nothophytophthora sp. genome.</title>
        <authorList>
            <person name="Studholme D.J."/>
            <person name="Sanfuentes E."/>
            <person name="Panda P."/>
            <person name="Hill R."/>
            <person name="Sambles C."/>
            <person name="Grant M."/>
            <person name="Williams N.M."/>
            <person name="Mcdougal R.L."/>
        </authorList>
    </citation>
    <scope>NUCLEOTIDE SEQUENCE [LARGE SCALE GENOMIC DNA]</scope>
    <source>
        <strain evidence="2">Chile2</strain>
        <strain evidence="3">Chile4</strain>
    </source>
</reference>
<dbReference type="SUPFAM" id="SSF53335">
    <property type="entry name" value="S-adenosyl-L-methionine-dependent methyltransferases"/>
    <property type="match status" value="1"/>
</dbReference>
<evidence type="ECO:0000313" key="1">
    <source>
        <dbReference type="EMBL" id="KAG2511614.1"/>
    </source>
</evidence>
<dbReference type="EMBL" id="MBDN02000086">
    <property type="protein sequence ID" value="RLN81195.1"/>
    <property type="molecule type" value="Genomic_DNA"/>
</dbReference>
<sequence>MTGQVKALQDEGNALYAEGRYVAARAMYTQAIKLLTSSDGYASNSAPDTADSASWKALTSSLMYANRAQTAIQERDFAAALCDATLALQHNPKNEKAMLRKLVALENLERFEVALQLVESVLDRGEKNTPKVFQYCVAARRRLRKNIAKDREVAAAEVKQMGKMVHDKQQLRINFGCLLPSQVPLDLFFDVTVNIGNEFGLFRRDYVKSGEHIYLQCSLRNNTDGRYKLVFQGPLNPSDDGDAGRSDPDGKLTLNNRGKMSFRVAIAMVDGSGIGGKLWDSCLVLTRYLSTRRELLAGKQVIELGSGLGLVGIFCAMLGAHVTLTDMEEVIPLLAYNIALNFPGLEQDGASTSQSFAKGDAVVLPVAKAHPWGEPPRDLPSHADVLVLSDVVYDPEGYVPLVKSLEALATSPETLVLMAHRSRNPMEYQFFELLSRAFSCEQIDWLSTEKSAPKAGTDAGPPHAKQALHDVKIFVIRRLSAQ</sequence>
<dbReference type="SMART" id="SM00028">
    <property type="entry name" value="TPR"/>
    <property type="match status" value="2"/>
</dbReference>
<evidence type="ECO:0000313" key="2">
    <source>
        <dbReference type="EMBL" id="RLN15018.1"/>
    </source>
</evidence>
<proteinExistence type="predicted"/>
<dbReference type="AlphaFoldDB" id="A0A3R7K0E6"/>
<dbReference type="InterPro" id="IPR019410">
    <property type="entry name" value="Methyltransf_16"/>
</dbReference>
<dbReference type="Proteomes" id="UP000285883">
    <property type="component" value="Unassembled WGS sequence"/>
</dbReference>
<dbReference type="STRING" id="325452.A0A3R7K0E6"/>
<dbReference type="EMBL" id="MAYM02001513">
    <property type="protein sequence ID" value="RLN15018.1"/>
    <property type="molecule type" value="Genomic_DNA"/>
</dbReference>
<dbReference type="InterPro" id="IPR011990">
    <property type="entry name" value="TPR-like_helical_dom_sf"/>
</dbReference>
<comment type="caution">
    <text evidence="3">The sequence shown here is derived from an EMBL/GenBank/DDBJ whole genome shotgun (WGS) entry which is preliminary data.</text>
</comment>
<evidence type="ECO:0000313" key="5">
    <source>
        <dbReference type="Proteomes" id="UP000285883"/>
    </source>
</evidence>
<reference evidence="1" key="1">
    <citation type="journal article" date="2015" name="Genom Data">
        <title>Genome sequences of six Phytophthora species associated with forests in New Zealand.</title>
        <authorList>
            <person name="Studholme D.J."/>
            <person name="McDougal R.L."/>
            <person name="Sambles C."/>
            <person name="Hansen E."/>
            <person name="Hardy G."/>
            <person name="Grant M."/>
            <person name="Ganley R.J."/>
            <person name="Williams N.M."/>
        </authorList>
    </citation>
    <scope>NUCLEOTIDE SEQUENCE</scope>
    <source>
        <strain evidence="1">NZFS 3630</strain>
    </source>
</reference>
<dbReference type="Gene3D" id="3.40.50.150">
    <property type="entry name" value="Vaccinia Virus protein VP39"/>
    <property type="match status" value="1"/>
</dbReference>
<dbReference type="SUPFAM" id="SSF48452">
    <property type="entry name" value="TPR-like"/>
    <property type="match status" value="1"/>
</dbReference>
<organism evidence="3 4">
    <name type="scientific">Phytophthora kernoviae</name>
    <dbReference type="NCBI Taxonomy" id="325452"/>
    <lineage>
        <taxon>Eukaryota</taxon>
        <taxon>Sar</taxon>
        <taxon>Stramenopiles</taxon>
        <taxon>Oomycota</taxon>
        <taxon>Peronosporomycetes</taxon>
        <taxon>Peronosporales</taxon>
        <taxon>Peronosporaceae</taxon>
        <taxon>Phytophthora</taxon>
    </lineage>
</organism>
<dbReference type="InterPro" id="IPR019734">
    <property type="entry name" value="TPR_rpt"/>
</dbReference>
<evidence type="ECO:0000313" key="4">
    <source>
        <dbReference type="Proteomes" id="UP000285624"/>
    </source>
</evidence>
<dbReference type="Gene3D" id="1.25.40.10">
    <property type="entry name" value="Tetratricopeptide repeat domain"/>
    <property type="match status" value="1"/>
</dbReference>
<dbReference type="PANTHER" id="PTHR14614:SF132">
    <property type="entry name" value="PROTEIN-LYSINE METHYLTRANSFERASE C42C1.13"/>
    <property type="match status" value="1"/>
</dbReference>
<dbReference type="PANTHER" id="PTHR14614">
    <property type="entry name" value="HEPATOCELLULAR CARCINOMA-ASSOCIATED ANTIGEN"/>
    <property type="match status" value="1"/>
</dbReference>
<dbReference type="Pfam" id="PF10294">
    <property type="entry name" value="Methyltransf_16"/>
    <property type="match status" value="1"/>
</dbReference>
<accession>A0A3R7K0E6</accession>